<dbReference type="GO" id="GO:0046872">
    <property type="term" value="F:metal ion binding"/>
    <property type="evidence" value="ECO:0007669"/>
    <property type="project" value="UniProtKB-KW"/>
</dbReference>
<dbReference type="InterPro" id="IPR036010">
    <property type="entry name" value="2Fe-2S_ferredoxin-like_sf"/>
</dbReference>
<dbReference type="Gene3D" id="3.40.50.80">
    <property type="entry name" value="Nucleotide-binding domain of ferredoxin-NADP reductase (FNR) module"/>
    <property type="match status" value="1"/>
</dbReference>
<dbReference type="InterPro" id="IPR039261">
    <property type="entry name" value="FNR_nucleotide-bd"/>
</dbReference>
<dbReference type="PANTHER" id="PTHR47354">
    <property type="entry name" value="NADH OXIDOREDUCTASE HCR"/>
    <property type="match status" value="1"/>
</dbReference>
<dbReference type="InterPro" id="IPR008333">
    <property type="entry name" value="Cbr1-like_FAD-bd_dom"/>
</dbReference>
<evidence type="ECO:0000256" key="8">
    <source>
        <dbReference type="ARBA" id="ARBA00023014"/>
    </source>
</evidence>
<dbReference type="EMBL" id="FQ032827">
    <property type="protein sequence ID" value="CBL87548.1"/>
    <property type="molecule type" value="Genomic_DNA"/>
</dbReference>
<evidence type="ECO:0000313" key="11">
    <source>
        <dbReference type="EMBL" id="CBL87548.1"/>
    </source>
</evidence>
<feature type="domain" description="2Fe-2S ferredoxin-type" evidence="9">
    <location>
        <begin position="267"/>
        <end position="357"/>
    </location>
</feature>
<reference evidence="11" key="1">
    <citation type="submission" date="2010-05" db="EMBL/GenBank/DDBJ databases">
        <authorList>
            <person name="Genoscope - CEA"/>
        </authorList>
    </citation>
    <scope>NUCLEOTIDE SEQUENCE</scope>
</reference>
<dbReference type="GO" id="GO:0051537">
    <property type="term" value="F:2 iron, 2 sulfur cluster binding"/>
    <property type="evidence" value="ECO:0007669"/>
    <property type="project" value="UniProtKB-KW"/>
</dbReference>
<dbReference type="CDD" id="cd06214">
    <property type="entry name" value="PA_degradation_oxidoreductase_like"/>
    <property type="match status" value="1"/>
</dbReference>
<accession>F4MN35</accession>
<evidence type="ECO:0000256" key="6">
    <source>
        <dbReference type="ARBA" id="ARBA00023002"/>
    </source>
</evidence>
<keyword evidence="2" id="KW-0285">Flavoprotein</keyword>
<dbReference type="GO" id="GO:0016491">
    <property type="term" value="F:oxidoreductase activity"/>
    <property type="evidence" value="ECO:0007669"/>
    <property type="project" value="UniProtKB-KW"/>
</dbReference>
<dbReference type="Pfam" id="PF00175">
    <property type="entry name" value="NAD_binding_1"/>
    <property type="match status" value="1"/>
</dbReference>
<keyword evidence="3" id="KW-0001">2Fe-2S</keyword>
<gene>
    <name evidence="11" type="primary">paaE</name>
    <name evidence="11" type="ORF">S18_906_0006</name>
</gene>
<reference evidence="11" key="2">
    <citation type="journal article" date="2012" name="Environ. Microbiol.">
        <title>Genomic content of uncultured Bacteroidetes from contrasting oceanic provinces in the North Atlantic Ocean.</title>
        <authorList>
            <person name="Gomez-Pereira P.R."/>
            <person name="Schuler M."/>
            <person name="Fuchs B.M."/>
            <person name="Bennke C."/>
            <person name="Teeling H."/>
            <person name="Waldmann J."/>
            <person name="Richter M."/>
            <person name="Barbe V."/>
            <person name="Bataille E."/>
            <person name="Glockner F.O."/>
            <person name="Amann R."/>
        </authorList>
    </citation>
    <scope>NUCLEOTIDE SEQUENCE</scope>
</reference>
<protein>
    <submittedName>
        <fullName evidence="11">Phenylacetic acid degradation oxidoreductase</fullName>
    </submittedName>
</protein>
<dbReference type="InterPro" id="IPR050415">
    <property type="entry name" value="MRET"/>
</dbReference>
<keyword evidence="8" id="KW-0411">Iron-sulfur</keyword>
<dbReference type="Pfam" id="PF00111">
    <property type="entry name" value="Fer2"/>
    <property type="match status" value="1"/>
</dbReference>
<dbReference type="PROSITE" id="PS51085">
    <property type="entry name" value="2FE2S_FER_2"/>
    <property type="match status" value="1"/>
</dbReference>
<dbReference type="Gene3D" id="2.40.30.10">
    <property type="entry name" value="Translation factors"/>
    <property type="match status" value="1"/>
</dbReference>
<dbReference type="GO" id="GO:0050660">
    <property type="term" value="F:flavin adenine dinucleotide binding"/>
    <property type="evidence" value="ECO:0007669"/>
    <property type="project" value="TreeGrafter"/>
</dbReference>
<feature type="domain" description="FAD-binding FR-type" evidence="10">
    <location>
        <begin position="2"/>
        <end position="107"/>
    </location>
</feature>
<evidence type="ECO:0000256" key="4">
    <source>
        <dbReference type="ARBA" id="ARBA00022723"/>
    </source>
</evidence>
<evidence type="ECO:0000256" key="3">
    <source>
        <dbReference type="ARBA" id="ARBA00022714"/>
    </source>
</evidence>
<dbReference type="InterPro" id="IPR001433">
    <property type="entry name" value="OxRdtase_FAD/NAD-bd"/>
</dbReference>
<evidence type="ECO:0000256" key="5">
    <source>
        <dbReference type="ARBA" id="ARBA00022827"/>
    </source>
</evidence>
<evidence type="ECO:0000256" key="2">
    <source>
        <dbReference type="ARBA" id="ARBA00022630"/>
    </source>
</evidence>
<name>F4MN35_9BACT</name>
<evidence type="ECO:0000259" key="9">
    <source>
        <dbReference type="PROSITE" id="PS51085"/>
    </source>
</evidence>
<dbReference type="PRINTS" id="PR00406">
    <property type="entry name" value="CYTB5RDTASE"/>
</dbReference>
<dbReference type="CDD" id="cd00207">
    <property type="entry name" value="fer2"/>
    <property type="match status" value="1"/>
</dbReference>
<sequence length="357" mass="39500">MSQFHKLTIADIKNETTDTVSVAFSLNENQKSSFNYISGQYLTLSFVINGMKERRSYSLCSSMHSNELMRVAVKKVENGLVSTYINEQLNVGDQVDVMVPQGNFLLEANADASKRYVAFAAGSGITPIMSMIKSVNSVEPTSKFHLFYGNKDADNTIFKSDIDGIVNSNINVSYIYSRDSNAQQPFYGRLDSDKVNTLLRANLEYLKADAFFICGPEKMIMDVSSTLIDLGVKKENIHFELFTTPVLMLDSQEESKNEMDGDFDGDAVVTVICDDEEFEFELSADGDTILDAAMDNDADVPFSCKGAVCCTCKAKVLEGKVTMDANYALSDKEVEDGFVLGCQAHPATKYVKLDFDL</sequence>
<dbReference type="SUPFAM" id="SSF54292">
    <property type="entry name" value="2Fe-2S ferredoxin-like"/>
    <property type="match status" value="1"/>
</dbReference>
<keyword evidence="5" id="KW-0274">FAD</keyword>
<dbReference type="InterPro" id="IPR017927">
    <property type="entry name" value="FAD-bd_FR_type"/>
</dbReference>
<keyword evidence="7" id="KW-0408">Iron</keyword>
<dbReference type="PROSITE" id="PS51384">
    <property type="entry name" value="FAD_FR"/>
    <property type="match status" value="1"/>
</dbReference>
<dbReference type="AlphaFoldDB" id="F4MN35"/>
<dbReference type="SUPFAM" id="SSF52343">
    <property type="entry name" value="Ferredoxin reductase-like, C-terminal NADP-linked domain"/>
    <property type="match status" value="1"/>
</dbReference>
<evidence type="ECO:0000256" key="7">
    <source>
        <dbReference type="ARBA" id="ARBA00023004"/>
    </source>
</evidence>
<dbReference type="InterPro" id="IPR017938">
    <property type="entry name" value="Riboflavin_synthase-like_b-brl"/>
</dbReference>
<comment type="cofactor">
    <cofactor evidence="1">
        <name>FAD</name>
        <dbReference type="ChEBI" id="CHEBI:57692"/>
    </cofactor>
</comment>
<proteinExistence type="predicted"/>
<keyword evidence="6" id="KW-0560">Oxidoreductase</keyword>
<dbReference type="SUPFAM" id="SSF63380">
    <property type="entry name" value="Riboflavin synthase domain-like"/>
    <property type="match status" value="1"/>
</dbReference>
<organism evidence="11">
    <name type="scientific">uncultured Flavobacteriia bacterium</name>
    <dbReference type="NCBI Taxonomy" id="212695"/>
    <lineage>
        <taxon>Bacteria</taxon>
        <taxon>Pseudomonadati</taxon>
        <taxon>Bacteroidota</taxon>
        <taxon>Flavobacteriia</taxon>
        <taxon>environmental samples</taxon>
    </lineage>
</organism>
<dbReference type="InterPro" id="IPR012675">
    <property type="entry name" value="Beta-grasp_dom_sf"/>
</dbReference>
<dbReference type="InterPro" id="IPR001041">
    <property type="entry name" value="2Fe-2S_ferredoxin-type"/>
</dbReference>
<dbReference type="Gene3D" id="3.10.20.30">
    <property type="match status" value="1"/>
</dbReference>
<evidence type="ECO:0000259" key="10">
    <source>
        <dbReference type="PROSITE" id="PS51384"/>
    </source>
</evidence>
<dbReference type="Pfam" id="PF00970">
    <property type="entry name" value="FAD_binding_6"/>
    <property type="match status" value="1"/>
</dbReference>
<dbReference type="PANTHER" id="PTHR47354:SF8">
    <property type="entry name" value="1,2-PHENYLACETYL-COA EPOXIDASE, SUBUNIT E"/>
    <property type="match status" value="1"/>
</dbReference>
<evidence type="ECO:0000256" key="1">
    <source>
        <dbReference type="ARBA" id="ARBA00001974"/>
    </source>
</evidence>
<keyword evidence="4" id="KW-0479">Metal-binding</keyword>